<keyword evidence="5" id="KW-1185">Reference proteome</keyword>
<proteinExistence type="inferred from homology"/>
<feature type="transmembrane region" description="Helical" evidence="3">
    <location>
        <begin position="264"/>
        <end position="283"/>
    </location>
</feature>
<dbReference type="RefSeq" id="WP_341416614.1">
    <property type="nucleotide sequence ID" value="NZ_JBBPCC010000010.1"/>
</dbReference>
<keyword evidence="2 3" id="KW-0472">Membrane</keyword>
<feature type="transmembrane region" description="Helical" evidence="3">
    <location>
        <begin position="334"/>
        <end position="351"/>
    </location>
</feature>
<evidence type="ECO:0000256" key="3">
    <source>
        <dbReference type="SAM" id="Phobius"/>
    </source>
</evidence>
<dbReference type="InterPro" id="IPR004995">
    <property type="entry name" value="Spore_Ger"/>
</dbReference>
<keyword evidence="3" id="KW-0812">Transmembrane</keyword>
<dbReference type="InterPro" id="IPR050768">
    <property type="entry name" value="UPF0353/GerABKA_families"/>
</dbReference>
<feature type="transmembrane region" description="Helical" evidence="3">
    <location>
        <begin position="303"/>
        <end position="322"/>
    </location>
</feature>
<dbReference type="EMBL" id="JBBPCC010000010">
    <property type="protein sequence ID" value="MEK8129504.1"/>
    <property type="molecule type" value="Genomic_DNA"/>
</dbReference>
<comment type="similarity">
    <text evidence="1">Belongs to the GerABKA family.</text>
</comment>
<evidence type="ECO:0000313" key="4">
    <source>
        <dbReference type="EMBL" id="MEK8129504.1"/>
    </source>
</evidence>
<organism evidence="4 5">
    <name type="scientific">Paenibacillus filicis</name>
    <dbReference type="NCBI Taxonomy" id="669464"/>
    <lineage>
        <taxon>Bacteria</taxon>
        <taxon>Bacillati</taxon>
        <taxon>Bacillota</taxon>
        <taxon>Bacilli</taxon>
        <taxon>Bacillales</taxon>
        <taxon>Paenibacillaceae</taxon>
        <taxon>Paenibacillus</taxon>
    </lineage>
</organism>
<evidence type="ECO:0000256" key="1">
    <source>
        <dbReference type="ARBA" id="ARBA00005278"/>
    </source>
</evidence>
<gene>
    <name evidence="4" type="ORF">WMW72_16485</name>
</gene>
<evidence type="ECO:0000313" key="5">
    <source>
        <dbReference type="Proteomes" id="UP001469365"/>
    </source>
</evidence>
<accession>A0ABU9DKW0</accession>
<dbReference type="PIRSF" id="PIRSF005690">
    <property type="entry name" value="GerBA"/>
    <property type="match status" value="1"/>
</dbReference>
<dbReference type="Proteomes" id="UP001469365">
    <property type="component" value="Unassembled WGS sequence"/>
</dbReference>
<dbReference type="PANTHER" id="PTHR22550">
    <property type="entry name" value="SPORE GERMINATION PROTEIN"/>
    <property type="match status" value="1"/>
</dbReference>
<dbReference type="PANTHER" id="PTHR22550:SF5">
    <property type="entry name" value="LEUCINE ZIPPER PROTEIN 4"/>
    <property type="match status" value="1"/>
</dbReference>
<feature type="transmembrane region" description="Helical" evidence="3">
    <location>
        <begin position="388"/>
        <end position="412"/>
    </location>
</feature>
<feature type="transmembrane region" description="Helical" evidence="3">
    <location>
        <begin position="357"/>
        <end position="376"/>
    </location>
</feature>
<evidence type="ECO:0000256" key="2">
    <source>
        <dbReference type="ARBA" id="ARBA00023136"/>
    </source>
</evidence>
<dbReference type="Pfam" id="PF03323">
    <property type="entry name" value="GerA"/>
    <property type="match status" value="1"/>
</dbReference>
<name>A0ABU9DKW0_9BACL</name>
<protein>
    <submittedName>
        <fullName evidence="4">Spore germination protein</fullName>
    </submittedName>
</protein>
<feature type="transmembrane region" description="Helical" evidence="3">
    <location>
        <begin position="222"/>
        <end position="243"/>
    </location>
</feature>
<keyword evidence="3" id="KW-1133">Transmembrane helix</keyword>
<comment type="caution">
    <text evidence="4">The sequence shown here is derived from an EMBL/GenBank/DDBJ whole genome shotgun (WGS) entry which is preliminary data.</text>
</comment>
<reference evidence="4 5" key="1">
    <citation type="submission" date="2024-04" db="EMBL/GenBank/DDBJ databases">
        <title>draft genome sequnece of Paenibacillus filicis.</title>
        <authorList>
            <person name="Kim D.-U."/>
        </authorList>
    </citation>
    <scope>NUCLEOTIDE SEQUENCE [LARGE SCALE GENOMIC DNA]</scope>
    <source>
        <strain evidence="4 5">KACC14197</strain>
    </source>
</reference>
<sequence length="433" mass="48171">MNDSTKLGWEHQLIGQMEANIDFTVTKTIFLDQPTTLYYISSLVSLSQTLLVEDRLLKEWTQRAEDPDELAMYLLEGKIVLRRADTAEPLILLPVGTAINRQIMPPQNEHPLQISLDSFTEDLHTNIGLIRKKLKRTDMVVESYVTGTTSKRNLTFIYVQGEANPGVVSFIKKKLGQRLSSDIHSVADLLRVLDQPRFSLVPTYVSTEIPDEAAQKMLDGKVILLLDQLPFALVFPAIIRDLWSLRSDMNYPVLFGMFYRFIRICGILFSTVVPSLYVVLNAVNPELLRIQLAIAVAKSRVGVPYPSIVEVCLMFLLLEMVIEATIRLPKNVGPTITMIGGIILGQAIVQAKLVSNLLIIILAASIIANFTITGFLNTIGIRLFKYGALFLSAIFGIFGLEVSIIGFCIYLAGLQSITIPYLSLSVKGPSSHE</sequence>